<evidence type="ECO:0000259" key="6">
    <source>
        <dbReference type="SMART" id="SM01332"/>
    </source>
</evidence>
<evidence type="ECO:0000256" key="4">
    <source>
        <dbReference type="RuleBase" id="RU000383"/>
    </source>
</evidence>
<dbReference type="PANTHER" id="PTHR10177">
    <property type="entry name" value="CYCLINS"/>
    <property type="match status" value="1"/>
</dbReference>
<dbReference type="EMBL" id="WUAV01000005">
    <property type="protein sequence ID" value="KAF1754400.1"/>
    <property type="molecule type" value="Genomic_DNA"/>
</dbReference>
<dbReference type="Proteomes" id="UP000483820">
    <property type="component" value="Chromosome V"/>
</dbReference>
<keyword evidence="1" id="KW-0132">Cell division</keyword>
<feature type="domain" description="Cyclin C-terminal" evidence="6">
    <location>
        <begin position="209"/>
        <end position="325"/>
    </location>
</feature>
<protein>
    <recommendedName>
        <fullName evidence="9">Cyclin N-terminal domain-containing protein</fullName>
    </recommendedName>
</protein>
<accession>A0A6A5GGV7</accession>
<sequence length="327" mass="37884">MQTRADSISRVWESPMLVSTGYDNVDIDKSSLASSVFKTPVCAPLFSPRDDSEPSVDMKRDMVIRKKEDGQDEAMFSCVEYFSDIIKYMMHRQMRNRPSPNYQNGVNEEMRTILIDWFHDIVTEYSLKQETFHLACSLVDRFLSILNIDKDQFQLVGTTCLMIATKYEEVFPPEIREFSIITDNTYDVDEIRRMEKFLLAQLDFDVAHPTAAWFAACFGKKMKFTEKMTKTMRYLVDLSLLDVHFLRYRPSDIAAAAACFANVQLGREAWPKEMIQATGIDTDDFIDVLKDLHHTYINAPISKNKSIFNKYCETDEMEVALLFAPTY</sequence>
<dbReference type="CTD" id="9814810"/>
<reference evidence="7 8" key="1">
    <citation type="submission" date="2019-12" db="EMBL/GenBank/DDBJ databases">
        <title>Chromosome-level assembly of the Caenorhabditis remanei genome.</title>
        <authorList>
            <person name="Teterina A.A."/>
            <person name="Willis J.H."/>
            <person name="Phillips P.C."/>
        </authorList>
    </citation>
    <scope>NUCLEOTIDE SEQUENCE [LARGE SCALE GENOMIC DNA]</scope>
    <source>
        <strain evidence="7 8">PX506</strain>
        <tissue evidence="7">Whole organism</tissue>
    </source>
</reference>
<dbReference type="SMART" id="SM01332">
    <property type="entry name" value="Cyclin_C"/>
    <property type="match status" value="1"/>
</dbReference>
<dbReference type="InterPro" id="IPR036915">
    <property type="entry name" value="Cyclin-like_sf"/>
</dbReference>
<evidence type="ECO:0000259" key="5">
    <source>
        <dbReference type="SMART" id="SM00385"/>
    </source>
</evidence>
<dbReference type="InterPro" id="IPR013763">
    <property type="entry name" value="Cyclin-like_dom"/>
</dbReference>
<evidence type="ECO:0000313" key="8">
    <source>
        <dbReference type="Proteomes" id="UP000483820"/>
    </source>
</evidence>
<evidence type="ECO:0008006" key="9">
    <source>
        <dbReference type="Google" id="ProtNLM"/>
    </source>
</evidence>
<dbReference type="SMART" id="SM00385">
    <property type="entry name" value="CYCLIN"/>
    <property type="match status" value="2"/>
</dbReference>
<dbReference type="Pfam" id="PF00134">
    <property type="entry name" value="Cyclin_N"/>
    <property type="match status" value="1"/>
</dbReference>
<evidence type="ECO:0000256" key="3">
    <source>
        <dbReference type="ARBA" id="ARBA00023306"/>
    </source>
</evidence>
<dbReference type="GeneID" id="9814810"/>
<feature type="domain" description="Cyclin-like" evidence="5">
    <location>
        <begin position="116"/>
        <end position="200"/>
    </location>
</feature>
<dbReference type="InterPro" id="IPR039361">
    <property type="entry name" value="Cyclin"/>
</dbReference>
<dbReference type="SUPFAM" id="SSF47954">
    <property type="entry name" value="Cyclin-like"/>
    <property type="match status" value="2"/>
</dbReference>
<evidence type="ECO:0000313" key="7">
    <source>
        <dbReference type="EMBL" id="KAF1754400.1"/>
    </source>
</evidence>
<evidence type="ECO:0000256" key="2">
    <source>
        <dbReference type="ARBA" id="ARBA00023127"/>
    </source>
</evidence>
<keyword evidence="3" id="KW-0131">Cell cycle</keyword>
<organism evidence="7 8">
    <name type="scientific">Caenorhabditis remanei</name>
    <name type="common">Caenorhabditis vulgaris</name>
    <dbReference type="NCBI Taxonomy" id="31234"/>
    <lineage>
        <taxon>Eukaryota</taxon>
        <taxon>Metazoa</taxon>
        <taxon>Ecdysozoa</taxon>
        <taxon>Nematoda</taxon>
        <taxon>Chromadorea</taxon>
        <taxon>Rhabditida</taxon>
        <taxon>Rhabditina</taxon>
        <taxon>Rhabditomorpha</taxon>
        <taxon>Rhabditoidea</taxon>
        <taxon>Rhabditidae</taxon>
        <taxon>Peloderinae</taxon>
        <taxon>Caenorhabditis</taxon>
    </lineage>
</organism>
<keyword evidence="2 4" id="KW-0195">Cyclin</keyword>
<feature type="domain" description="Cyclin-like" evidence="5">
    <location>
        <begin position="218"/>
        <end position="294"/>
    </location>
</feature>
<dbReference type="FunFam" id="1.10.472.10:FF:000001">
    <property type="entry name" value="G2/mitotic-specific cyclin"/>
    <property type="match status" value="1"/>
</dbReference>
<name>A0A6A5GGV7_CAERE</name>
<dbReference type="Gene3D" id="1.10.472.10">
    <property type="entry name" value="Cyclin-like"/>
    <property type="match status" value="2"/>
</dbReference>
<dbReference type="GO" id="GO:0051301">
    <property type="term" value="P:cell division"/>
    <property type="evidence" value="ECO:0007669"/>
    <property type="project" value="UniProtKB-KW"/>
</dbReference>
<comment type="caution">
    <text evidence="7">The sequence shown here is derived from an EMBL/GenBank/DDBJ whole genome shotgun (WGS) entry which is preliminary data.</text>
</comment>
<comment type="similarity">
    <text evidence="4">Belongs to the cyclin family.</text>
</comment>
<evidence type="ECO:0000256" key="1">
    <source>
        <dbReference type="ARBA" id="ARBA00022618"/>
    </source>
</evidence>
<gene>
    <name evidence="7" type="ORF">GCK72_020961</name>
</gene>
<dbReference type="RefSeq" id="XP_003100486.2">
    <property type="nucleotide sequence ID" value="XM_003100438.2"/>
</dbReference>
<dbReference type="InterPro" id="IPR004367">
    <property type="entry name" value="Cyclin_C-dom"/>
</dbReference>
<dbReference type="InterPro" id="IPR006671">
    <property type="entry name" value="Cyclin_N"/>
</dbReference>
<dbReference type="Pfam" id="PF02984">
    <property type="entry name" value="Cyclin_C"/>
    <property type="match status" value="1"/>
</dbReference>
<dbReference type="AlphaFoldDB" id="A0A6A5GGV7"/>
<dbReference type="KEGG" id="crq:GCK72_020961"/>
<proteinExistence type="inferred from homology"/>